<organism evidence="2 3">
    <name type="scientific">Cloeon dipterum</name>
    <dbReference type="NCBI Taxonomy" id="197152"/>
    <lineage>
        <taxon>Eukaryota</taxon>
        <taxon>Metazoa</taxon>
        <taxon>Ecdysozoa</taxon>
        <taxon>Arthropoda</taxon>
        <taxon>Hexapoda</taxon>
        <taxon>Insecta</taxon>
        <taxon>Pterygota</taxon>
        <taxon>Palaeoptera</taxon>
        <taxon>Ephemeroptera</taxon>
        <taxon>Pisciforma</taxon>
        <taxon>Baetidae</taxon>
        <taxon>Cloeon</taxon>
    </lineage>
</organism>
<reference evidence="2 3" key="1">
    <citation type="submission" date="2020-04" db="EMBL/GenBank/DDBJ databases">
        <authorList>
            <person name="Alioto T."/>
            <person name="Alioto T."/>
            <person name="Gomez Garrido J."/>
        </authorList>
    </citation>
    <scope>NUCLEOTIDE SEQUENCE [LARGE SCALE GENOMIC DNA]</scope>
</reference>
<evidence type="ECO:0000313" key="2">
    <source>
        <dbReference type="EMBL" id="CAB3387966.1"/>
    </source>
</evidence>
<name>A0A8S1E0W5_9INSE</name>
<protein>
    <submittedName>
        <fullName evidence="2">Uncharacterized protein</fullName>
    </submittedName>
</protein>
<gene>
    <name evidence="2" type="ORF">CLODIP_2_CD04602</name>
</gene>
<comment type="caution">
    <text evidence="2">The sequence shown here is derived from an EMBL/GenBank/DDBJ whole genome shotgun (WGS) entry which is preliminary data.</text>
</comment>
<keyword evidence="3" id="KW-1185">Reference proteome</keyword>
<evidence type="ECO:0000313" key="3">
    <source>
        <dbReference type="Proteomes" id="UP000494165"/>
    </source>
</evidence>
<dbReference type="EMBL" id="CADEPI010000656">
    <property type="protein sequence ID" value="CAB3387966.1"/>
    <property type="molecule type" value="Genomic_DNA"/>
</dbReference>
<dbReference type="Proteomes" id="UP000494165">
    <property type="component" value="Unassembled WGS sequence"/>
</dbReference>
<proteinExistence type="predicted"/>
<evidence type="ECO:0000256" key="1">
    <source>
        <dbReference type="SAM" id="MobiDB-lite"/>
    </source>
</evidence>
<accession>A0A8S1E0W5</accession>
<sequence length="114" mass="12238">MRCCDKKTTTKWAASNSELSPLAAAVLVAPPDHISPSCRSTSYPRISTLDRRFNDERKRKAAAKLDEIVSPTQATPSNVPRRDAAFPVSKGVATTVASPSGGTFDSYERGSEPV</sequence>
<dbReference type="AlphaFoldDB" id="A0A8S1E0W5"/>
<feature type="region of interest" description="Disordered" evidence="1">
    <location>
        <begin position="90"/>
        <end position="114"/>
    </location>
</feature>